<feature type="region of interest" description="Disordered" evidence="1">
    <location>
        <begin position="1"/>
        <end position="58"/>
    </location>
</feature>
<name>A0A409X659_PSICY</name>
<protein>
    <submittedName>
        <fullName evidence="2">Uncharacterized protein</fullName>
    </submittedName>
</protein>
<gene>
    <name evidence="2" type="ORF">CVT25_006902</name>
</gene>
<reference evidence="2 3" key="1">
    <citation type="journal article" date="2018" name="Evol. Lett.">
        <title>Horizontal gene cluster transfer increased hallucinogenic mushroom diversity.</title>
        <authorList>
            <person name="Reynolds H.T."/>
            <person name="Vijayakumar V."/>
            <person name="Gluck-Thaler E."/>
            <person name="Korotkin H.B."/>
            <person name="Matheny P.B."/>
            <person name="Slot J.C."/>
        </authorList>
    </citation>
    <scope>NUCLEOTIDE SEQUENCE [LARGE SCALE GENOMIC DNA]</scope>
    <source>
        <strain evidence="2 3">2631</strain>
    </source>
</reference>
<sequence length="115" mass="13065">MGYRSRPPLAPSHPSIHQPIQRHLHAQRPTPNARCTLRVRRPKRATSTERNQRQASLVPVPVPLGKKVLVLVSSVSSKRIPPSSLLPRFRSPSLPFSFTKQLLSRRSRTHERMAV</sequence>
<comment type="caution">
    <text evidence="2">The sequence shown here is derived from an EMBL/GenBank/DDBJ whole genome shotgun (WGS) entry which is preliminary data.</text>
</comment>
<dbReference type="AlphaFoldDB" id="A0A409X659"/>
<dbReference type="InParanoid" id="A0A409X659"/>
<organism evidence="2 3">
    <name type="scientific">Psilocybe cyanescens</name>
    <dbReference type="NCBI Taxonomy" id="93625"/>
    <lineage>
        <taxon>Eukaryota</taxon>
        <taxon>Fungi</taxon>
        <taxon>Dikarya</taxon>
        <taxon>Basidiomycota</taxon>
        <taxon>Agaricomycotina</taxon>
        <taxon>Agaricomycetes</taxon>
        <taxon>Agaricomycetidae</taxon>
        <taxon>Agaricales</taxon>
        <taxon>Agaricineae</taxon>
        <taxon>Strophariaceae</taxon>
        <taxon>Psilocybe</taxon>
    </lineage>
</organism>
<dbReference type="EMBL" id="NHYD01002536">
    <property type="protein sequence ID" value="PPQ86222.1"/>
    <property type="molecule type" value="Genomic_DNA"/>
</dbReference>
<evidence type="ECO:0000313" key="3">
    <source>
        <dbReference type="Proteomes" id="UP000283269"/>
    </source>
</evidence>
<proteinExistence type="predicted"/>
<accession>A0A409X659</accession>
<keyword evidence="3" id="KW-1185">Reference proteome</keyword>
<evidence type="ECO:0000256" key="1">
    <source>
        <dbReference type="SAM" id="MobiDB-lite"/>
    </source>
</evidence>
<evidence type="ECO:0000313" key="2">
    <source>
        <dbReference type="EMBL" id="PPQ86222.1"/>
    </source>
</evidence>
<dbReference type="Proteomes" id="UP000283269">
    <property type="component" value="Unassembled WGS sequence"/>
</dbReference>